<dbReference type="OrthoDB" id="9790710at2"/>
<dbReference type="STRING" id="879243.Poras_0462"/>
<name>F4KN78_PORAD</name>
<evidence type="ECO:0000313" key="3">
    <source>
        <dbReference type="Proteomes" id="UP000006545"/>
    </source>
</evidence>
<reference evidence="3" key="1">
    <citation type="submission" date="2011-04" db="EMBL/GenBank/DDBJ databases">
        <title>The complete genome of Porphyromonas asaccharolytica DSM 20707.</title>
        <authorList>
            <person name="Lucas S."/>
            <person name="Han J."/>
            <person name="Lapidus A."/>
            <person name="Bruce D."/>
            <person name="Goodwin L."/>
            <person name="Pitluck S."/>
            <person name="Peters L."/>
            <person name="Kyrpides N."/>
            <person name="Mavromatis K."/>
            <person name="Ivanova N."/>
            <person name="Ovchinnikova G."/>
            <person name="Pagani I."/>
            <person name="Lu M."/>
            <person name="Detter J.C."/>
            <person name="Tapia R."/>
            <person name="Han C."/>
            <person name="Land M."/>
            <person name="Hauser L."/>
            <person name="Markowitz V."/>
            <person name="Cheng J.-F."/>
            <person name="Hugenholtz P."/>
            <person name="Woyke T."/>
            <person name="Wu D."/>
            <person name="Gronow S."/>
            <person name="Wellnitz S."/>
            <person name="Brambilla E."/>
            <person name="Klenk H.-P."/>
            <person name="Eisen J.A."/>
        </authorList>
    </citation>
    <scope>NUCLEOTIDE SEQUENCE [LARGE SCALE GENOMIC DNA]</scope>
    <source>
        <strain evidence="3">ATCC 25260 / DSM 20707 / VPI 4198</strain>
    </source>
</reference>
<dbReference type="RefSeq" id="WP_013760025.1">
    <property type="nucleotide sequence ID" value="NC_015501.1"/>
</dbReference>
<feature type="domain" description="Glycosyl transferase family 1" evidence="1">
    <location>
        <begin position="193"/>
        <end position="345"/>
    </location>
</feature>
<accession>F4KN78</accession>
<keyword evidence="3" id="KW-1185">Reference proteome</keyword>
<dbReference type="PANTHER" id="PTHR45947:SF3">
    <property type="entry name" value="SULFOQUINOVOSYL TRANSFERASE SQD2"/>
    <property type="match status" value="1"/>
</dbReference>
<dbReference type="Pfam" id="PF00534">
    <property type="entry name" value="Glycos_transf_1"/>
    <property type="match status" value="1"/>
</dbReference>
<dbReference type="Proteomes" id="UP000006545">
    <property type="component" value="Chromosome"/>
</dbReference>
<dbReference type="AlphaFoldDB" id="F4KN78"/>
<dbReference type="InterPro" id="IPR001296">
    <property type="entry name" value="Glyco_trans_1"/>
</dbReference>
<dbReference type="eggNOG" id="COG0438">
    <property type="taxonomic scope" value="Bacteria"/>
</dbReference>
<proteinExistence type="predicted"/>
<dbReference type="HOGENOM" id="CLU_009583_5_2_10"/>
<dbReference type="CDD" id="cd03801">
    <property type="entry name" value="GT4_PimA-like"/>
    <property type="match status" value="1"/>
</dbReference>
<evidence type="ECO:0000313" key="2">
    <source>
        <dbReference type="EMBL" id="AEE12416.1"/>
    </source>
</evidence>
<dbReference type="PANTHER" id="PTHR45947">
    <property type="entry name" value="SULFOQUINOVOSYL TRANSFERASE SQD2"/>
    <property type="match status" value="1"/>
</dbReference>
<evidence type="ECO:0000259" key="1">
    <source>
        <dbReference type="Pfam" id="PF00534"/>
    </source>
</evidence>
<dbReference type="SUPFAM" id="SSF53756">
    <property type="entry name" value="UDP-Glycosyltransferase/glycogen phosphorylase"/>
    <property type="match status" value="1"/>
</dbReference>
<dbReference type="Gene3D" id="3.40.50.2000">
    <property type="entry name" value="Glycogen Phosphorylase B"/>
    <property type="match status" value="2"/>
</dbReference>
<dbReference type="EMBL" id="CP002689">
    <property type="protein sequence ID" value="AEE12416.1"/>
    <property type="molecule type" value="Genomic_DNA"/>
</dbReference>
<keyword evidence="2" id="KW-0808">Transferase</keyword>
<gene>
    <name evidence="2" type="ordered locus">Poras_0462</name>
</gene>
<dbReference type="KEGG" id="pah:Poras_0462"/>
<dbReference type="InterPro" id="IPR050194">
    <property type="entry name" value="Glycosyltransferase_grp1"/>
</dbReference>
<sequence length="384" mass="44205">MQYTPRILIIHRALAPYRIDLFNHLTKRYDVELYLEYGQPLEQDFNLAQQGERIQFDYKLLAPGGRFFPNLRPELLRILRKPYDLILCSEFNLLTGMLYLLRGRSARPLPRLVSMCDDNLVTAEATIADSSYWSKRWLLDRLDGVILCSDQVRDRYRDLCHGELSKWHYLPIVQDEQYLQRQVALAEEQTAALRSRYAIPDGRAVILYVGRLDKVKNLPRLLEAFRLLLDEGLDLQLLMVGDGPMDAELRQQATMLKLEERVTFAGKQQGSDLYAHYGLGDALILPSTNELFGATVAEALALGMPVTVSEVASSCTLIRSEQEGYRLNPLDTEDIARALRHLYELIGEHRDEVTRHSLLPYTFDQYMSQLDGYLDSLIAKRYKS</sequence>
<dbReference type="GO" id="GO:0016757">
    <property type="term" value="F:glycosyltransferase activity"/>
    <property type="evidence" value="ECO:0007669"/>
    <property type="project" value="InterPro"/>
</dbReference>
<organism evidence="2 3">
    <name type="scientific">Porphyromonas asaccharolytica (strain ATCC 25260 / DSM 20707 / BCRC 10618 / CCUG 7834 / JCM 6326 / LMG 13178 / VPI 4198 / B440)</name>
    <name type="common">Bacteroides asaccharolyticus</name>
    <dbReference type="NCBI Taxonomy" id="879243"/>
    <lineage>
        <taxon>Bacteria</taxon>
        <taxon>Pseudomonadati</taxon>
        <taxon>Bacteroidota</taxon>
        <taxon>Bacteroidia</taxon>
        <taxon>Bacteroidales</taxon>
        <taxon>Porphyromonadaceae</taxon>
        <taxon>Porphyromonas</taxon>
    </lineage>
</organism>
<protein>
    <submittedName>
        <fullName evidence="2">Glycosyl transferase group 1</fullName>
    </submittedName>
</protein>